<evidence type="ECO:0000313" key="2">
    <source>
        <dbReference type="Proteomes" id="UP000000739"/>
    </source>
</evidence>
<protein>
    <recommendedName>
        <fullName evidence="3">SCP2 domain-containing protein</fullName>
    </recommendedName>
</protein>
<dbReference type="KEGG" id="dal:Dalk_2321"/>
<dbReference type="AlphaFoldDB" id="B8FIM4"/>
<accession>B8FIM4</accession>
<name>B8FIM4_DESAL</name>
<dbReference type="Proteomes" id="UP000000739">
    <property type="component" value="Chromosome"/>
</dbReference>
<organism evidence="1 2">
    <name type="scientific">Desulfatibacillum aliphaticivorans</name>
    <dbReference type="NCBI Taxonomy" id="218208"/>
    <lineage>
        <taxon>Bacteria</taxon>
        <taxon>Pseudomonadati</taxon>
        <taxon>Thermodesulfobacteriota</taxon>
        <taxon>Desulfobacteria</taxon>
        <taxon>Desulfobacterales</taxon>
        <taxon>Desulfatibacillaceae</taxon>
        <taxon>Desulfatibacillum</taxon>
    </lineage>
</organism>
<dbReference type="EMBL" id="CP001322">
    <property type="protein sequence ID" value="ACL04014.1"/>
    <property type="molecule type" value="Genomic_DNA"/>
</dbReference>
<gene>
    <name evidence="1" type="ordered locus">Dalk_2321</name>
</gene>
<dbReference type="RefSeq" id="WP_015947088.1">
    <property type="nucleotide sequence ID" value="NC_011768.1"/>
</dbReference>
<dbReference type="eggNOG" id="ENOG503478I">
    <property type="taxonomic scope" value="Bacteria"/>
</dbReference>
<reference evidence="1 2" key="1">
    <citation type="journal article" date="2012" name="Environ. Microbiol.">
        <title>The genome sequence of Desulfatibacillum alkenivorans AK-01: a blueprint for anaerobic alkane oxidation.</title>
        <authorList>
            <person name="Callaghan A.V."/>
            <person name="Morris B.E."/>
            <person name="Pereira I.A."/>
            <person name="McInerney M.J."/>
            <person name="Austin R.N."/>
            <person name="Groves J.T."/>
            <person name="Kukor J.J."/>
            <person name="Suflita J.M."/>
            <person name="Young L.Y."/>
            <person name="Zylstra G.J."/>
            <person name="Wawrik B."/>
        </authorList>
    </citation>
    <scope>NUCLEOTIDE SEQUENCE [LARGE SCALE GENOMIC DNA]</scope>
    <source>
        <strain evidence="1 2">AK-01</strain>
    </source>
</reference>
<keyword evidence="2" id="KW-1185">Reference proteome</keyword>
<sequence>MLEDFTKKQTVRAGRLRKGLLKTPVAGSAYKKAEGLGLKMGFANLMYSYTWLFRMTAFRHDSFKERLAEKEFTLLMKDKEGASQRWFCFSGGKIRTMAQKGPEPDFSLIWKTIPAGCKIMADMAMGKPKVLKNAITDGNLLLAGDAAMVAWFLETNNQMARLNRKRAKPKSRMV</sequence>
<proteinExistence type="predicted"/>
<evidence type="ECO:0008006" key="3">
    <source>
        <dbReference type="Google" id="ProtNLM"/>
    </source>
</evidence>
<evidence type="ECO:0000313" key="1">
    <source>
        <dbReference type="EMBL" id="ACL04014.1"/>
    </source>
</evidence>
<dbReference type="HOGENOM" id="CLU_1537587_0_0_7"/>